<dbReference type="Gene3D" id="1.10.1900.20">
    <property type="entry name" value="Ribosomal protein L20"/>
    <property type="match status" value="1"/>
</dbReference>
<dbReference type="SUPFAM" id="SSF74731">
    <property type="entry name" value="Ribosomal protein L20"/>
    <property type="match status" value="1"/>
</dbReference>
<protein>
    <recommendedName>
        <fullName evidence="4">Large ribosomal subunit protein bL20m</fullName>
    </recommendedName>
    <alternativeName>
        <fullName evidence="5">39S ribosomal protein L20, mitochondrial</fullName>
    </alternativeName>
</protein>
<evidence type="ECO:0000256" key="6">
    <source>
        <dbReference type="RuleBase" id="RU000561"/>
    </source>
</evidence>
<keyword evidence="3 6" id="KW-0687">Ribonucleoprotein</keyword>
<dbReference type="FunFam" id="1.10.1900.20:FF:000001">
    <property type="entry name" value="50S ribosomal protein L20"/>
    <property type="match status" value="1"/>
</dbReference>
<dbReference type="EMBL" id="OC986245">
    <property type="protein sequence ID" value="CAG4642900.1"/>
    <property type="molecule type" value="Genomic_DNA"/>
</dbReference>
<dbReference type="InterPro" id="IPR005813">
    <property type="entry name" value="Ribosomal_bL20"/>
</dbReference>
<dbReference type="NCBIfam" id="TIGR01032">
    <property type="entry name" value="rplT_bact"/>
    <property type="match status" value="1"/>
</dbReference>
<dbReference type="GO" id="GO:1990904">
    <property type="term" value="C:ribonucleoprotein complex"/>
    <property type="evidence" value="ECO:0007669"/>
    <property type="project" value="UniProtKB-KW"/>
</dbReference>
<organism evidence="7">
    <name type="scientific">Evadne anonyx</name>
    <dbReference type="NCBI Taxonomy" id="141404"/>
    <lineage>
        <taxon>Eukaryota</taxon>
        <taxon>Metazoa</taxon>
        <taxon>Ecdysozoa</taxon>
        <taxon>Arthropoda</taxon>
        <taxon>Crustacea</taxon>
        <taxon>Branchiopoda</taxon>
        <taxon>Diplostraca</taxon>
        <taxon>Cladocera</taxon>
        <taxon>Onychopoda</taxon>
        <taxon>Podonidae</taxon>
        <taxon>Evadne</taxon>
    </lineage>
</organism>
<evidence type="ECO:0000313" key="7">
    <source>
        <dbReference type="EMBL" id="CAG4642900.1"/>
    </source>
</evidence>
<dbReference type="PRINTS" id="PR00062">
    <property type="entry name" value="RIBOSOMALL20"/>
</dbReference>
<keyword evidence="2 6" id="KW-0689">Ribosomal protein</keyword>
<accession>A0A9N6WYC5</accession>
<evidence type="ECO:0000256" key="4">
    <source>
        <dbReference type="ARBA" id="ARBA00072767"/>
    </source>
</evidence>
<dbReference type="GO" id="GO:0019843">
    <property type="term" value="F:rRNA binding"/>
    <property type="evidence" value="ECO:0007669"/>
    <property type="project" value="InterPro"/>
</dbReference>
<evidence type="ECO:0000256" key="2">
    <source>
        <dbReference type="ARBA" id="ARBA00022980"/>
    </source>
</evidence>
<sequence length="148" mass="16914">MWLTNVLFSRAPKPDNFWKRRRLFKLTSHYYGRKRNCYSIAIRYAHRALAFATKGRKLKKLDSKELWEQRIQAGAAELGSSYEAVVRGIARCHIALDRKTLANLAIWEPRTFKAVTQIASAKLEQEPIKGLNDTGNLPPTGVITRGML</sequence>
<evidence type="ECO:0000256" key="5">
    <source>
        <dbReference type="ARBA" id="ARBA00076245"/>
    </source>
</evidence>
<dbReference type="PANTHER" id="PTHR10986">
    <property type="entry name" value="39S RIBOSOMAL PROTEIN L20"/>
    <property type="match status" value="1"/>
</dbReference>
<gene>
    <name evidence="7" type="primary">EOG090X0H9C</name>
</gene>
<comment type="similarity">
    <text evidence="1 6">Belongs to the bacterial ribosomal protein bL20 family.</text>
</comment>
<evidence type="ECO:0000256" key="3">
    <source>
        <dbReference type="ARBA" id="ARBA00023274"/>
    </source>
</evidence>
<evidence type="ECO:0000256" key="1">
    <source>
        <dbReference type="ARBA" id="ARBA00007698"/>
    </source>
</evidence>
<dbReference type="GO" id="GO:0003735">
    <property type="term" value="F:structural constituent of ribosome"/>
    <property type="evidence" value="ECO:0007669"/>
    <property type="project" value="InterPro"/>
</dbReference>
<dbReference type="AlphaFoldDB" id="A0A9N6WYC5"/>
<name>A0A9N6WYC5_9CRUS</name>
<dbReference type="Gene3D" id="6.10.160.10">
    <property type="match status" value="1"/>
</dbReference>
<dbReference type="GO" id="GO:0006412">
    <property type="term" value="P:translation"/>
    <property type="evidence" value="ECO:0007669"/>
    <property type="project" value="InterPro"/>
</dbReference>
<proteinExistence type="inferred from homology"/>
<dbReference type="GO" id="GO:0005840">
    <property type="term" value="C:ribosome"/>
    <property type="evidence" value="ECO:0007669"/>
    <property type="project" value="UniProtKB-KW"/>
</dbReference>
<dbReference type="InterPro" id="IPR035566">
    <property type="entry name" value="Ribosomal_protein_bL20_C"/>
</dbReference>
<dbReference type="Pfam" id="PF00453">
    <property type="entry name" value="Ribosomal_L20"/>
    <property type="match status" value="1"/>
</dbReference>
<reference evidence="7" key="1">
    <citation type="submission" date="2021-04" db="EMBL/GenBank/DDBJ databases">
        <authorList>
            <person name="Cornetti L."/>
        </authorList>
    </citation>
    <scope>NUCLEOTIDE SEQUENCE</scope>
</reference>